<sequence length="282" mass="32905">MGEFSLSLVTMNEYYKKQCPDWANDTQLEHDLILGDDSDSLLSCNLLTDMTLGLWDINYFYDFENFYINKKTESPTIGVDMAFTRSTRCFDNHVSRQFSHSKFNPYCMNMNLYKGISCENYYKKYPFSTLMLIMSYYDIPLPKSDIGKELLLACDSAFKGHYASKDFFKKIHTDWLEVLGFGSLVDVLDKRTPNFFYELQKDYGLNEKIRLDENGYLESNINLEAIQSHLDWKLELPDQQFKLYAKRVRDGHKLGAKSIPDMSELISLAFTGKDYVSYTYKG</sequence>
<dbReference type="EMBL" id="ALAN01000076">
    <property type="protein sequence ID" value="ETI68132.1"/>
    <property type="molecule type" value="Genomic_DNA"/>
</dbReference>
<evidence type="ECO:0000313" key="1">
    <source>
        <dbReference type="EMBL" id="ETI68132.1"/>
    </source>
</evidence>
<dbReference type="Proteomes" id="UP000018877">
    <property type="component" value="Unassembled WGS sequence"/>
</dbReference>
<reference evidence="1 2" key="1">
    <citation type="journal article" date="2014" name="Environ. Microbiol.">
        <title>The nitrate-ammonifying and nosZ-carrying bacterium Bacillus vireti is a potent source and sink for nitric and nitrous oxide under high nitrate conditions.</title>
        <authorList>
            <person name="Mania D."/>
            <person name="Heylen K."/>
            <person name="van Spanning R.J."/>
            <person name="Frostegard A."/>
        </authorList>
    </citation>
    <scope>NUCLEOTIDE SEQUENCE [LARGE SCALE GENOMIC DNA]</scope>
    <source>
        <strain evidence="1 2">LMG 21834</strain>
    </source>
</reference>
<dbReference type="AlphaFoldDB" id="A0AB94IMA7"/>
<evidence type="ECO:0000313" key="2">
    <source>
        <dbReference type="Proteomes" id="UP000018877"/>
    </source>
</evidence>
<dbReference type="RefSeq" id="WP_024028994.1">
    <property type="nucleotide sequence ID" value="NZ_ALAN01000076.1"/>
</dbReference>
<keyword evidence="2" id="KW-1185">Reference proteome</keyword>
<name>A0AB94IMA7_9BACI</name>
<proteinExistence type="predicted"/>
<organism evidence="1 2">
    <name type="scientific">Neobacillus vireti LMG 21834</name>
    <dbReference type="NCBI Taxonomy" id="1131730"/>
    <lineage>
        <taxon>Bacteria</taxon>
        <taxon>Bacillati</taxon>
        <taxon>Bacillota</taxon>
        <taxon>Bacilli</taxon>
        <taxon>Bacillales</taxon>
        <taxon>Bacillaceae</taxon>
        <taxon>Neobacillus</taxon>
    </lineage>
</organism>
<protein>
    <submittedName>
        <fullName evidence="1">Uncharacterized protein</fullName>
    </submittedName>
</protein>
<comment type="caution">
    <text evidence="1">The sequence shown here is derived from an EMBL/GenBank/DDBJ whole genome shotgun (WGS) entry which is preliminary data.</text>
</comment>
<gene>
    <name evidence="1" type="ORF">BAVI_14054</name>
</gene>
<accession>A0AB94IMA7</accession>